<keyword evidence="2" id="KW-1185">Reference proteome</keyword>
<reference evidence="1" key="1">
    <citation type="submission" date="2022-03" db="EMBL/GenBank/DDBJ databases">
        <authorList>
            <person name="Martin H S."/>
        </authorList>
    </citation>
    <scope>NUCLEOTIDE SEQUENCE</scope>
</reference>
<protein>
    <submittedName>
        <fullName evidence="1">Uncharacterized protein</fullName>
    </submittedName>
</protein>
<dbReference type="Proteomes" id="UP000837857">
    <property type="component" value="Chromosome 13"/>
</dbReference>
<sequence>MDRFRVDGGPMRTEKRFSVEANRGRLLSKEHDSIYMAVGARAFGLNSSTHVKVVVAVPCSHFSFVRSPEKHQGRPGGPNSV</sequence>
<organism evidence="1 2">
    <name type="scientific">Iphiclides podalirius</name>
    <name type="common">scarce swallowtail</name>
    <dbReference type="NCBI Taxonomy" id="110791"/>
    <lineage>
        <taxon>Eukaryota</taxon>
        <taxon>Metazoa</taxon>
        <taxon>Ecdysozoa</taxon>
        <taxon>Arthropoda</taxon>
        <taxon>Hexapoda</taxon>
        <taxon>Insecta</taxon>
        <taxon>Pterygota</taxon>
        <taxon>Neoptera</taxon>
        <taxon>Endopterygota</taxon>
        <taxon>Lepidoptera</taxon>
        <taxon>Glossata</taxon>
        <taxon>Ditrysia</taxon>
        <taxon>Papilionoidea</taxon>
        <taxon>Papilionidae</taxon>
        <taxon>Papilioninae</taxon>
        <taxon>Iphiclides</taxon>
    </lineage>
</organism>
<dbReference type="EMBL" id="OW152825">
    <property type="protein sequence ID" value="CAH2041576.1"/>
    <property type="molecule type" value="Genomic_DNA"/>
</dbReference>
<evidence type="ECO:0000313" key="2">
    <source>
        <dbReference type="Proteomes" id="UP000837857"/>
    </source>
</evidence>
<gene>
    <name evidence="1" type="ORF">IPOD504_LOCUS3260</name>
</gene>
<feature type="non-terminal residue" evidence="1">
    <location>
        <position position="1"/>
    </location>
</feature>
<name>A0ABN8HXG7_9NEOP</name>
<accession>A0ABN8HXG7</accession>
<proteinExistence type="predicted"/>
<evidence type="ECO:0000313" key="1">
    <source>
        <dbReference type="EMBL" id="CAH2041576.1"/>
    </source>
</evidence>